<dbReference type="PANTHER" id="PTHR21240:SF31">
    <property type="entry name" value="AMIDOHYDROLASE FAMILY PROTEIN (AFU_ORTHOLOGUE AFUA_7G05840)"/>
    <property type="match status" value="1"/>
</dbReference>
<evidence type="ECO:0000256" key="2">
    <source>
        <dbReference type="ARBA" id="ARBA00023239"/>
    </source>
</evidence>
<feature type="transmembrane region" description="Helical" evidence="5">
    <location>
        <begin position="21"/>
        <end position="42"/>
    </location>
</feature>
<feature type="region of interest" description="Disordered" evidence="4">
    <location>
        <begin position="142"/>
        <end position="215"/>
    </location>
</feature>
<keyword evidence="5" id="KW-0812">Transmembrane</keyword>
<sequence>MASSRCSFITHPPLGHRNRGSPLYLMVIVVLVITTLIAPALATNYTHFDDLPKCGKACIGKDAIHDAVSGNRGNCPLDLACVCQSQYYNVGIDACLMAKGKDPCNKDDPMRKDIIAFKDNFWCNPESDARMTFETKIGGHAVTFTLPPPEETPEPETESTVSATTATSTSSTATKSADVATSVSESESESESASPSSVPTSKTSHDATSTNVSHGNLTSTATAIVTATATATAMITATHDDQANATDTGDSVQATISEPAAISSSNPGDDGNLVTSTVHVTACTTVMGNTVTVHTTTNVVATAIAANDAGPRVALEEAFALPRFAERTRWWAGLFAVDPDKHAAEINDIVETRIKYMDQYGVGYQLLSYTAPGVQDVWDKQEAEALATEVNDYIASTIKSHPDRFGAFATLSMHDPKQAAEELRRVVTKYGFKGALVNDTQRAGPDGDDMIFYDQPEWDVFWSTVTELDVPFYLHPRNPTGSIHDKLWAPRKWLIGPPLSFAQGVSLHLLGMVTNGVFDRHPKLQIVIGHLGEHLPFDLWRINHWFEDIKKPLGLKETCKKTIREYFAQNIWITTSGHFSTPTLHYCMTEVSADRILFSIDYPFENFHDACTWFDATEINDVDRRKIGKDNASKLFKLGDFKDAKA</sequence>
<keyword evidence="2 3" id="KW-0456">Lyase</keyword>
<dbReference type="GO" id="GO:0019748">
    <property type="term" value="P:secondary metabolic process"/>
    <property type="evidence" value="ECO:0007669"/>
    <property type="project" value="TreeGrafter"/>
</dbReference>
<dbReference type="VEuPathDB" id="FungiDB:PV10_03058"/>
<name>A0A438MZQ0_EXOME</name>
<reference evidence="7 8" key="1">
    <citation type="submission" date="2017-03" db="EMBL/GenBank/DDBJ databases">
        <title>Genomes of endolithic fungi from Antarctica.</title>
        <authorList>
            <person name="Coleine C."/>
            <person name="Masonjones S."/>
            <person name="Stajich J.E."/>
        </authorList>
    </citation>
    <scope>NUCLEOTIDE SEQUENCE [LARGE SCALE GENOMIC DNA]</scope>
    <source>
        <strain evidence="7 8">CCFEE 6314</strain>
    </source>
</reference>
<dbReference type="GO" id="GO:0016831">
    <property type="term" value="F:carboxy-lyase activity"/>
    <property type="evidence" value="ECO:0007669"/>
    <property type="project" value="UniProtKB-KW"/>
</dbReference>
<dbReference type="EMBL" id="NAJM01000034">
    <property type="protein sequence ID" value="RVX68909.1"/>
    <property type="molecule type" value="Genomic_DNA"/>
</dbReference>
<evidence type="ECO:0000259" key="6">
    <source>
        <dbReference type="Pfam" id="PF04909"/>
    </source>
</evidence>
<organism evidence="7 8">
    <name type="scientific">Exophiala mesophila</name>
    <name type="common">Black yeast-like fungus</name>
    <dbReference type="NCBI Taxonomy" id="212818"/>
    <lineage>
        <taxon>Eukaryota</taxon>
        <taxon>Fungi</taxon>
        <taxon>Dikarya</taxon>
        <taxon>Ascomycota</taxon>
        <taxon>Pezizomycotina</taxon>
        <taxon>Eurotiomycetes</taxon>
        <taxon>Chaetothyriomycetidae</taxon>
        <taxon>Chaetothyriales</taxon>
        <taxon>Herpotrichiellaceae</taxon>
        <taxon>Exophiala</taxon>
    </lineage>
</organism>
<dbReference type="PANTHER" id="PTHR21240">
    <property type="entry name" value="2-AMINO-3-CARBOXYLMUCONATE-6-SEMIALDEHYDE DECARBOXYLASE"/>
    <property type="match status" value="1"/>
</dbReference>
<dbReference type="InterPro" id="IPR032465">
    <property type="entry name" value="ACMSD"/>
</dbReference>
<keyword evidence="5" id="KW-0472">Membrane</keyword>
<dbReference type="InterPro" id="IPR032466">
    <property type="entry name" value="Metal_Hydrolase"/>
</dbReference>
<dbReference type="Proteomes" id="UP000288859">
    <property type="component" value="Unassembled WGS sequence"/>
</dbReference>
<accession>A0A438MZQ0</accession>
<feature type="compositionally biased region" description="Low complexity" evidence="4">
    <location>
        <begin position="158"/>
        <end position="202"/>
    </location>
</feature>
<dbReference type="GO" id="GO:0016787">
    <property type="term" value="F:hydrolase activity"/>
    <property type="evidence" value="ECO:0007669"/>
    <property type="project" value="InterPro"/>
</dbReference>
<protein>
    <recommendedName>
        <fullName evidence="6">Amidohydrolase-related domain-containing protein</fullName>
    </recommendedName>
</protein>
<dbReference type="SUPFAM" id="SSF51556">
    <property type="entry name" value="Metallo-dependent hydrolases"/>
    <property type="match status" value="1"/>
</dbReference>
<keyword evidence="5" id="KW-1133">Transmembrane helix</keyword>
<dbReference type="AlphaFoldDB" id="A0A438MZQ0"/>
<gene>
    <name evidence="7" type="ORF">B0A52_07564</name>
</gene>
<dbReference type="OrthoDB" id="432010at2759"/>
<evidence type="ECO:0000313" key="7">
    <source>
        <dbReference type="EMBL" id="RVX68909.1"/>
    </source>
</evidence>
<keyword evidence="1 3" id="KW-0210">Decarboxylase</keyword>
<proteinExistence type="inferred from homology"/>
<evidence type="ECO:0000256" key="1">
    <source>
        <dbReference type="ARBA" id="ARBA00022793"/>
    </source>
</evidence>
<dbReference type="FunFam" id="3.20.20.140:FF:000043">
    <property type="entry name" value="Amidohydrolase family protein"/>
    <property type="match status" value="1"/>
</dbReference>
<dbReference type="Gene3D" id="3.20.20.140">
    <property type="entry name" value="Metal-dependent hydrolases"/>
    <property type="match status" value="1"/>
</dbReference>
<dbReference type="GO" id="GO:0005829">
    <property type="term" value="C:cytosol"/>
    <property type="evidence" value="ECO:0007669"/>
    <property type="project" value="TreeGrafter"/>
</dbReference>
<dbReference type="InterPro" id="IPR006680">
    <property type="entry name" value="Amidohydro-rel"/>
</dbReference>
<comment type="similarity">
    <text evidence="3">Belongs to the metallo-dependent hydrolases superfamily.</text>
</comment>
<comment type="caution">
    <text evidence="7">The sequence shown here is derived from an EMBL/GenBank/DDBJ whole genome shotgun (WGS) entry which is preliminary data.</text>
</comment>
<evidence type="ECO:0000256" key="5">
    <source>
        <dbReference type="SAM" id="Phobius"/>
    </source>
</evidence>
<evidence type="ECO:0000313" key="8">
    <source>
        <dbReference type="Proteomes" id="UP000288859"/>
    </source>
</evidence>
<evidence type="ECO:0000256" key="3">
    <source>
        <dbReference type="RuleBase" id="RU366045"/>
    </source>
</evidence>
<dbReference type="Pfam" id="PF04909">
    <property type="entry name" value="Amidohydro_2"/>
    <property type="match status" value="1"/>
</dbReference>
<feature type="domain" description="Amidohydrolase-related" evidence="6">
    <location>
        <begin position="337"/>
        <end position="638"/>
    </location>
</feature>
<feature type="compositionally biased region" description="Polar residues" evidence="4">
    <location>
        <begin position="206"/>
        <end position="215"/>
    </location>
</feature>
<evidence type="ECO:0000256" key="4">
    <source>
        <dbReference type="SAM" id="MobiDB-lite"/>
    </source>
</evidence>